<gene>
    <name evidence="2" type="ORF">H4C80_03535</name>
</gene>
<sequence length="194" mass="21844">MSTNGFPPSITLVILNPETLHHGTEPQHRFDSAGGTLGRQGAWQLHDRESRILPAHCEIRWHEGHFCLIDHSGSSFMNGNDTALISGTPIRLRHNDRLQIGDYQIAIHLLGHDETKRMQQLHTASDRDPLSAQRMTQQQCPLQVLGVPTNELFNSFRTHEPKPLDEVDPLAYLDRAAQARIAPEIARIFGKEAQ</sequence>
<dbReference type="Proteomes" id="UP000545074">
    <property type="component" value="Unassembled WGS sequence"/>
</dbReference>
<reference evidence="2 3" key="1">
    <citation type="submission" date="2020-07" db="EMBL/GenBank/DDBJ databases">
        <title>Diversity of carbapenemase encoding genes among Pseudomonas putida group clinical isolates in a tertiary Brazilian hospital.</title>
        <authorList>
            <person name="Alberto-Lei F."/>
            <person name="Nodari C.S."/>
            <person name="Streling A.P."/>
            <person name="Paulino J.T."/>
            <person name="Bessa-Neto F.O."/>
            <person name="Cayo R."/>
            <person name="Gales A.C."/>
        </authorList>
    </citation>
    <scope>NUCLEOTIDE SEQUENCE [LARGE SCALE GENOMIC DNA]</scope>
    <source>
        <strain evidence="2 3">12815</strain>
    </source>
</reference>
<protein>
    <submittedName>
        <fullName evidence="2">FHA domain-containing protein</fullName>
    </submittedName>
</protein>
<dbReference type="AlphaFoldDB" id="A0A7W2KD72"/>
<comment type="caution">
    <text evidence="2">The sequence shown here is derived from an EMBL/GenBank/DDBJ whole genome shotgun (WGS) entry which is preliminary data.</text>
</comment>
<dbReference type="EMBL" id="JACGCX010000002">
    <property type="protein sequence ID" value="MBA6096217.1"/>
    <property type="molecule type" value="Genomic_DNA"/>
</dbReference>
<accession>A0A7W2KD72</accession>
<dbReference type="CDD" id="cd00060">
    <property type="entry name" value="FHA"/>
    <property type="match status" value="1"/>
</dbReference>
<dbReference type="InterPro" id="IPR000253">
    <property type="entry name" value="FHA_dom"/>
</dbReference>
<feature type="domain" description="FHA" evidence="1">
    <location>
        <begin position="36"/>
        <end position="101"/>
    </location>
</feature>
<evidence type="ECO:0000313" key="2">
    <source>
        <dbReference type="EMBL" id="MBA6096217.1"/>
    </source>
</evidence>
<evidence type="ECO:0000313" key="3">
    <source>
        <dbReference type="Proteomes" id="UP000545074"/>
    </source>
</evidence>
<evidence type="ECO:0000259" key="1">
    <source>
        <dbReference type="Pfam" id="PF00498"/>
    </source>
</evidence>
<organism evidence="2 3">
    <name type="scientific">Pseudomonas juntendi</name>
    <dbReference type="NCBI Taxonomy" id="2666183"/>
    <lineage>
        <taxon>Bacteria</taxon>
        <taxon>Pseudomonadati</taxon>
        <taxon>Pseudomonadota</taxon>
        <taxon>Gammaproteobacteria</taxon>
        <taxon>Pseudomonadales</taxon>
        <taxon>Pseudomonadaceae</taxon>
        <taxon>Pseudomonas</taxon>
    </lineage>
</organism>
<dbReference type="InterPro" id="IPR008984">
    <property type="entry name" value="SMAD_FHA_dom_sf"/>
</dbReference>
<proteinExistence type="predicted"/>
<name>A0A7W2KD72_9PSED</name>
<dbReference type="RefSeq" id="WP_182388876.1">
    <property type="nucleotide sequence ID" value="NZ_JACGCX010000002.1"/>
</dbReference>
<dbReference type="SUPFAM" id="SSF49879">
    <property type="entry name" value="SMAD/FHA domain"/>
    <property type="match status" value="1"/>
</dbReference>
<dbReference type="Gene3D" id="2.60.200.20">
    <property type="match status" value="1"/>
</dbReference>
<dbReference type="Pfam" id="PF00498">
    <property type="entry name" value="FHA"/>
    <property type="match status" value="1"/>
</dbReference>